<feature type="domain" description="Lipase-like C-terminal" evidence="7">
    <location>
        <begin position="68"/>
        <end position="188"/>
    </location>
</feature>
<evidence type="ECO:0000256" key="6">
    <source>
        <dbReference type="SAM" id="Phobius"/>
    </source>
</evidence>
<dbReference type="EMBL" id="QEFC01001212">
    <property type="protein sequence ID" value="KAE9459072.1"/>
    <property type="molecule type" value="Genomic_DNA"/>
</dbReference>
<evidence type="ECO:0000256" key="2">
    <source>
        <dbReference type="ARBA" id="ARBA00022525"/>
    </source>
</evidence>
<gene>
    <name evidence="8" type="ORF">C3L33_09020</name>
</gene>
<dbReference type="PANTHER" id="PTHR34043">
    <property type="entry name" value="ALPHA/BETA-HYDROLASES SUPERFAMILY PROTEIN"/>
    <property type="match status" value="1"/>
</dbReference>
<evidence type="ECO:0000313" key="8">
    <source>
        <dbReference type="EMBL" id="KAE9459072.1"/>
    </source>
</evidence>
<feature type="non-terminal residue" evidence="8">
    <location>
        <position position="1"/>
    </location>
</feature>
<accession>A0A6A4LP58</accession>
<evidence type="ECO:0000256" key="4">
    <source>
        <dbReference type="ARBA" id="ARBA00022801"/>
    </source>
</evidence>
<dbReference type="Proteomes" id="UP000428333">
    <property type="component" value="Linkage Group LG05"/>
</dbReference>
<comment type="subcellular location">
    <subcellularLocation>
        <location evidence="1">Secreted</location>
    </subcellularLocation>
</comment>
<keyword evidence="9" id="KW-1185">Reference proteome</keyword>
<dbReference type="PANTHER" id="PTHR34043:SF3">
    <property type="entry name" value="ALPHA_BETA-HYDROLASES SUPERFAMILY PROTEIN"/>
    <property type="match status" value="1"/>
</dbReference>
<evidence type="ECO:0000313" key="9">
    <source>
        <dbReference type="Proteomes" id="UP000428333"/>
    </source>
</evidence>
<proteinExistence type="predicted"/>
<evidence type="ECO:0000256" key="5">
    <source>
        <dbReference type="ARBA" id="ARBA00023098"/>
    </source>
</evidence>
<dbReference type="GO" id="GO:0005576">
    <property type="term" value="C:extracellular region"/>
    <property type="evidence" value="ECO:0007669"/>
    <property type="project" value="UniProtKB-SubCell"/>
</dbReference>
<dbReference type="AlphaFoldDB" id="A0A6A4LP58"/>
<comment type="caution">
    <text evidence="8">The sequence shown here is derived from an EMBL/GenBank/DDBJ whole genome shotgun (WGS) entry which is preliminary data.</text>
</comment>
<organism evidence="8 9">
    <name type="scientific">Rhododendron williamsianum</name>
    <dbReference type="NCBI Taxonomy" id="262921"/>
    <lineage>
        <taxon>Eukaryota</taxon>
        <taxon>Viridiplantae</taxon>
        <taxon>Streptophyta</taxon>
        <taxon>Embryophyta</taxon>
        <taxon>Tracheophyta</taxon>
        <taxon>Spermatophyta</taxon>
        <taxon>Magnoliopsida</taxon>
        <taxon>eudicotyledons</taxon>
        <taxon>Gunneridae</taxon>
        <taxon>Pentapetalae</taxon>
        <taxon>asterids</taxon>
        <taxon>Ericales</taxon>
        <taxon>Ericaceae</taxon>
        <taxon>Ericoideae</taxon>
        <taxon>Rhodoreae</taxon>
        <taxon>Rhododendron</taxon>
    </lineage>
</organism>
<feature type="transmembrane region" description="Helical" evidence="6">
    <location>
        <begin position="12"/>
        <end position="33"/>
    </location>
</feature>
<keyword evidence="4" id="KW-0378">Hydrolase</keyword>
<keyword evidence="3" id="KW-0732">Signal</keyword>
<keyword evidence="6" id="KW-1133">Transmembrane helix</keyword>
<dbReference type="OrthoDB" id="206848at2759"/>
<keyword evidence="2" id="KW-0964">Secreted</keyword>
<sequence length="458" mass="52198">MGLCMDILKLPWILITGMVPLFFGIFMLIKAIASDLSAASTESCNPGVDPVEGEVLSNQRRKIYKLPPVVLVHGVFGFGEGKMGHVSYFGGAEKKYERVFVPDLGSLTSIHDSLYGALGFRARQLFYYLKGGQVDYGEEHSKACGHSRFGRVYKQGKYPEWDEDHPIHFVGHSAGAQTVRVLHQMLADKAFRGYENTSENWVLSLTAICGAFNGSTRSYITGMKPENWKSIKAISPLQLCRLSMIFSDWMDISWLKSYYSFGFDHFDMSWRKVGLKGLFNCLMGKAGPFASGDWVLPDLTIQGSMEINQKLKTFPNTFYFSYATKRTRKINGVTTPAPIREINPWFYIQISEMCRWHYPTNVPLPYEGYRDEDWQDNDGELNTISMTHPHLPTEHPHRFVANDSELLLQPQPGIWYYKIIEAVHVQFVLNLDKAAVYDEVYDSIFECCRKLSKNKSSL</sequence>
<dbReference type="InterPro" id="IPR056304">
    <property type="entry name" value="Lip-like_C"/>
</dbReference>
<keyword evidence="6" id="KW-0472">Membrane</keyword>
<dbReference type="SUPFAM" id="SSF53474">
    <property type="entry name" value="alpha/beta-Hydrolases"/>
    <property type="match status" value="1"/>
</dbReference>
<name>A0A6A4LP58_9ERIC</name>
<protein>
    <recommendedName>
        <fullName evidence="7">Lipase-like C-terminal domain-containing protein</fullName>
    </recommendedName>
</protein>
<dbReference type="GO" id="GO:0006629">
    <property type="term" value="P:lipid metabolic process"/>
    <property type="evidence" value="ECO:0007669"/>
    <property type="project" value="UniProtKB-KW"/>
</dbReference>
<reference evidence="8 9" key="1">
    <citation type="journal article" date="2019" name="Genome Biol. Evol.">
        <title>The Rhododendron genome and chromosomal organization provide insight into shared whole-genome duplications across the heath family (Ericaceae).</title>
        <authorList>
            <person name="Soza V.L."/>
            <person name="Lindsley D."/>
            <person name="Waalkes A."/>
            <person name="Ramage E."/>
            <person name="Patwardhan R.P."/>
            <person name="Burton J.N."/>
            <person name="Adey A."/>
            <person name="Kumar A."/>
            <person name="Qiu R."/>
            <person name="Shendure J."/>
            <person name="Hall B."/>
        </authorList>
    </citation>
    <scope>NUCLEOTIDE SEQUENCE [LARGE SCALE GENOMIC DNA]</scope>
    <source>
        <strain evidence="8">RSF 1966-606</strain>
    </source>
</reference>
<dbReference type="Pfam" id="PF24708">
    <property type="entry name" value="Lip_C"/>
    <property type="match status" value="1"/>
</dbReference>
<keyword evidence="6" id="KW-0812">Transmembrane</keyword>
<evidence type="ECO:0000259" key="7">
    <source>
        <dbReference type="Pfam" id="PF24708"/>
    </source>
</evidence>
<dbReference type="Gene3D" id="3.40.50.1820">
    <property type="entry name" value="alpha/beta hydrolase"/>
    <property type="match status" value="1"/>
</dbReference>
<keyword evidence="5" id="KW-0443">Lipid metabolism</keyword>
<evidence type="ECO:0000256" key="1">
    <source>
        <dbReference type="ARBA" id="ARBA00004613"/>
    </source>
</evidence>
<evidence type="ECO:0000256" key="3">
    <source>
        <dbReference type="ARBA" id="ARBA00022729"/>
    </source>
</evidence>
<dbReference type="GO" id="GO:0016787">
    <property type="term" value="F:hydrolase activity"/>
    <property type="evidence" value="ECO:0007669"/>
    <property type="project" value="UniProtKB-KW"/>
</dbReference>
<dbReference type="InterPro" id="IPR029058">
    <property type="entry name" value="AB_hydrolase_fold"/>
</dbReference>